<reference evidence="1 2" key="1">
    <citation type="submission" date="2018-09" db="EMBL/GenBank/DDBJ databases">
        <title>Marinorhizobium profundi gen. nov., sp. nov., isolated from a deep-sea sediment sample from the New Britain Trench and proposal of Marinorhizobiaceae fam. nov. in the order Rhizobiales of the class Alphaproteobacteria.</title>
        <authorList>
            <person name="Cao J."/>
        </authorList>
    </citation>
    <scope>NUCLEOTIDE SEQUENCE [LARGE SCALE GENOMIC DNA]</scope>
    <source>
        <strain evidence="1 2">WS11</strain>
    </source>
</reference>
<keyword evidence="2" id="KW-1185">Reference proteome</keyword>
<evidence type="ECO:0000313" key="2">
    <source>
        <dbReference type="Proteomes" id="UP000268192"/>
    </source>
</evidence>
<dbReference type="RefSeq" id="WP_126010185.1">
    <property type="nucleotide sequence ID" value="NZ_CP032509.1"/>
</dbReference>
<evidence type="ECO:0000313" key="1">
    <source>
        <dbReference type="EMBL" id="AZN71866.1"/>
    </source>
</evidence>
<name>A0A3Q8XPC3_9HYPH</name>
<gene>
    <name evidence="1" type="ORF">D5400_11770</name>
</gene>
<protein>
    <submittedName>
        <fullName evidence="1">Uncharacterized protein</fullName>
    </submittedName>
</protein>
<proteinExistence type="predicted"/>
<dbReference type="OrthoDB" id="7586295at2"/>
<dbReference type="AlphaFoldDB" id="A0A3Q8XPC3"/>
<dbReference type="InterPro" id="IPR042302">
    <property type="entry name" value="E1_FCCH_sf"/>
</dbReference>
<dbReference type="Gene3D" id="2.40.30.180">
    <property type="entry name" value="Ubiquitin-activating enzyme E1, FCCH domain"/>
    <property type="match status" value="1"/>
</dbReference>
<sequence length="478" mass="51892">MATPFARVSGASRLKGAAFREPSDFADGRIVLSPFQFQGKGNGLQDDTGAINAMFDRFRDIVGGGAEQKAAVEISLSGGKWRVDETIDATRISSWNWKMTGGSIYGHCAGKPIMDLSGSRGYEINGVGFIGDRDNMPRTAWQAARLEESMFCDNIMFLDCSSNGFFSEAAWVAYGQETANHHHCTWWNNHHDAHIGIIEGFDAHPFTSEFGTVITGPTSNINISMTGNCDLRYLPFGNQWEVQGVTTGANAVVTAPGHEFAIGDPVCFAYVGGMPELSKLIATVTAVTSDTFTTNLNTTTLGTFTDGGLCIRRQTKSTLYTARTEGLSLPDLYIVAYGQPQIQVGFPDTTFPLFKRLRMPNVLFEGSGNENNVYFDNDPVDDAKLLGFELSTYNANATVSLLGIGPDALSIYGPTIDVSNDLWGVDMVNDPDQCSMYGARVVYSTLAKTRHADMQRFNGHITSIQSGNTYPVGLEPAI</sequence>
<dbReference type="Proteomes" id="UP000268192">
    <property type="component" value="Chromosome"/>
</dbReference>
<organism evidence="1 2">
    <name type="scientific">Georhizobium profundi</name>
    <dbReference type="NCBI Taxonomy" id="2341112"/>
    <lineage>
        <taxon>Bacteria</taxon>
        <taxon>Pseudomonadati</taxon>
        <taxon>Pseudomonadota</taxon>
        <taxon>Alphaproteobacteria</taxon>
        <taxon>Hyphomicrobiales</taxon>
        <taxon>Rhizobiaceae</taxon>
        <taxon>Georhizobium</taxon>
    </lineage>
</organism>
<dbReference type="EMBL" id="CP032509">
    <property type="protein sequence ID" value="AZN71866.1"/>
    <property type="molecule type" value="Genomic_DNA"/>
</dbReference>
<accession>A0A3Q8XPC3</accession>
<dbReference type="KEGG" id="abaw:D5400_11770"/>